<proteinExistence type="predicted"/>
<name>A0A6N4WFZ1_9MYCO</name>
<evidence type="ECO:0000256" key="2">
    <source>
        <dbReference type="ARBA" id="ARBA00022527"/>
    </source>
</evidence>
<dbReference type="PANTHER" id="PTHR43289:SF6">
    <property type="entry name" value="SERINE_THREONINE-PROTEIN KINASE NEKL-3"/>
    <property type="match status" value="1"/>
</dbReference>
<evidence type="ECO:0000256" key="1">
    <source>
        <dbReference type="ARBA" id="ARBA00012513"/>
    </source>
</evidence>
<dbReference type="EC" id="2.7.11.1" evidence="1"/>
<dbReference type="SUPFAM" id="SSF56112">
    <property type="entry name" value="Protein kinase-like (PK-like)"/>
    <property type="match status" value="1"/>
</dbReference>
<dbReference type="EMBL" id="AP022620">
    <property type="protein sequence ID" value="BBZ78842.1"/>
    <property type="molecule type" value="Genomic_DNA"/>
</dbReference>
<keyword evidence="2" id="KW-0723">Serine/threonine-protein kinase</keyword>
<dbReference type="InterPro" id="IPR000719">
    <property type="entry name" value="Prot_kinase_dom"/>
</dbReference>
<dbReference type="PROSITE" id="PS50011">
    <property type="entry name" value="PROTEIN_KINASE_DOM"/>
    <property type="match status" value="1"/>
</dbReference>
<protein>
    <recommendedName>
        <fullName evidence="1">non-specific serine/threonine protein kinase</fullName>
        <ecNumber evidence="1">2.7.11.1</ecNumber>
    </recommendedName>
</protein>
<dbReference type="Gene3D" id="1.10.510.10">
    <property type="entry name" value="Transferase(Phosphotransferase) domain 1"/>
    <property type="match status" value="1"/>
</dbReference>
<dbReference type="InterPro" id="IPR011009">
    <property type="entry name" value="Kinase-like_dom_sf"/>
</dbReference>
<dbReference type="AlphaFoldDB" id="A0A6N4WFZ1"/>
<dbReference type="GO" id="GO:0080090">
    <property type="term" value="P:regulation of primary metabolic process"/>
    <property type="evidence" value="ECO:0007669"/>
    <property type="project" value="UniProtKB-ARBA"/>
</dbReference>
<dbReference type="Proteomes" id="UP000467249">
    <property type="component" value="Chromosome"/>
</dbReference>
<evidence type="ECO:0000256" key="6">
    <source>
        <dbReference type="ARBA" id="ARBA00022840"/>
    </source>
</evidence>
<gene>
    <name evidence="8" type="ORF">MANY_41790</name>
</gene>
<dbReference type="GO" id="GO:0004674">
    <property type="term" value="F:protein serine/threonine kinase activity"/>
    <property type="evidence" value="ECO:0007669"/>
    <property type="project" value="UniProtKB-KW"/>
</dbReference>
<evidence type="ECO:0000313" key="8">
    <source>
        <dbReference type="EMBL" id="BBZ78842.1"/>
    </source>
</evidence>
<dbReference type="Pfam" id="PF00069">
    <property type="entry name" value="Pkinase"/>
    <property type="match status" value="1"/>
</dbReference>
<keyword evidence="5" id="KW-0418">Kinase</keyword>
<dbReference type="GO" id="GO:0005524">
    <property type="term" value="F:ATP binding"/>
    <property type="evidence" value="ECO:0007669"/>
    <property type="project" value="UniProtKB-KW"/>
</dbReference>
<evidence type="ECO:0000256" key="5">
    <source>
        <dbReference type="ARBA" id="ARBA00022777"/>
    </source>
</evidence>
<evidence type="ECO:0000256" key="4">
    <source>
        <dbReference type="ARBA" id="ARBA00022741"/>
    </source>
</evidence>
<organism evidence="8 9">
    <name type="scientific">Mycolicibacterium anyangense</name>
    <dbReference type="NCBI Taxonomy" id="1431246"/>
    <lineage>
        <taxon>Bacteria</taxon>
        <taxon>Bacillati</taxon>
        <taxon>Actinomycetota</taxon>
        <taxon>Actinomycetes</taxon>
        <taxon>Mycobacteriales</taxon>
        <taxon>Mycobacteriaceae</taxon>
        <taxon>Mycolicibacterium</taxon>
    </lineage>
</organism>
<keyword evidence="4" id="KW-0547">Nucleotide-binding</keyword>
<keyword evidence="9" id="KW-1185">Reference proteome</keyword>
<dbReference type="PANTHER" id="PTHR43289">
    <property type="entry name" value="MITOGEN-ACTIVATED PROTEIN KINASE KINASE KINASE 20-RELATED"/>
    <property type="match status" value="1"/>
</dbReference>
<dbReference type="PROSITE" id="PS00108">
    <property type="entry name" value="PROTEIN_KINASE_ST"/>
    <property type="match status" value="1"/>
</dbReference>
<feature type="domain" description="Protein kinase" evidence="7">
    <location>
        <begin position="21"/>
        <end position="280"/>
    </location>
</feature>
<accession>A0A6N4WFZ1</accession>
<dbReference type="SMART" id="SM00220">
    <property type="entry name" value="S_TKc"/>
    <property type="match status" value="1"/>
</dbReference>
<dbReference type="KEGG" id="many:MANY_41790"/>
<evidence type="ECO:0000259" key="7">
    <source>
        <dbReference type="PROSITE" id="PS50011"/>
    </source>
</evidence>
<dbReference type="Gene3D" id="3.30.200.20">
    <property type="entry name" value="Phosphorylase Kinase, domain 1"/>
    <property type="match status" value="1"/>
</dbReference>
<dbReference type="CDD" id="cd14014">
    <property type="entry name" value="STKc_PknB_like"/>
    <property type="match status" value="1"/>
</dbReference>
<dbReference type="PIRSF" id="PIRSF000654">
    <property type="entry name" value="Integrin-linked_kinase"/>
    <property type="match status" value="1"/>
</dbReference>
<evidence type="ECO:0000313" key="9">
    <source>
        <dbReference type="Proteomes" id="UP000467249"/>
    </source>
</evidence>
<reference evidence="8 9" key="1">
    <citation type="journal article" date="2019" name="Emerg. Microbes Infect.">
        <title>Comprehensive subspecies identification of 175 nontuberculous mycobacteria species based on 7547 genomic profiles.</title>
        <authorList>
            <person name="Matsumoto Y."/>
            <person name="Kinjo T."/>
            <person name="Motooka D."/>
            <person name="Nabeya D."/>
            <person name="Jung N."/>
            <person name="Uechi K."/>
            <person name="Horii T."/>
            <person name="Iida T."/>
            <person name="Fujita J."/>
            <person name="Nakamura S."/>
        </authorList>
    </citation>
    <scope>NUCLEOTIDE SEQUENCE [LARGE SCALE GENOMIC DNA]</scope>
    <source>
        <strain evidence="8 9">JCM 30275</strain>
    </source>
</reference>
<keyword evidence="3" id="KW-0808">Transferase</keyword>
<sequence length="283" mass="30674">MRIVDPTSANWIGPGTRVDGYVVEGVIGSAGMGTVCVARQWDSRRIVALKVLNAEVSADPAYRRRFIEEARWAQSLHHRNIVAVYGHGETTDGILWMAMHYVPGTDADRELRAGRMPPQRTLHIIGEVATALDHAHAHGVVHGDVKPPNFLLGQGERVLLADFGLARSTDDRTPAGRHGTVLASAAYASPEMLRGLVVDRRADVYSLGAALFRLLTGKPPFFDAASKDAVVQAHLRSEVPRVTQYAPWLPAAANEVIATAMAKDPADRYRSAGELAHAALSLR</sequence>
<evidence type="ECO:0000256" key="3">
    <source>
        <dbReference type="ARBA" id="ARBA00022679"/>
    </source>
</evidence>
<keyword evidence="6" id="KW-0067">ATP-binding</keyword>
<dbReference type="InterPro" id="IPR008271">
    <property type="entry name" value="Ser/Thr_kinase_AS"/>
</dbReference>